<evidence type="ECO:0000259" key="4">
    <source>
        <dbReference type="Pfam" id="PF08338"/>
    </source>
</evidence>
<organism evidence="5 6">
    <name type="scientific">Litoribacillus peritrichatus</name>
    <dbReference type="NCBI Taxonomy" id="718191"/>
    <lineage>
        <taxon>Bacteria</taxon>
        <taxon>Pseudomonadati</taxon>
        <taxon>Pseudomonadota</taxon>
        <taxon>Gammaproteobacteria</taxon>
        <taxon>Oceanospirillales</taxon>
        <taxon>Oceanospirillaceae</taxon>
        <taxon>Litoribacillus</taxon>
    </lineage>
</organism>
<feature type="transmembrane region" description="Helical" evidence="2">
    <location>
        <begin position="134"/>
        <end position="153"/>
    </location>
</feature>
<feature type="transmembrane region" description="Helical" evidence="2">
    <location>
        <begin position="47"/>
        <end position="80"/>
    </location>
</feature>
<evidence type="ECO:0000256" key="1">
    <source>
        <dbReference type="ARBA" id="ARBA00009353"/>
    </source>
</evidence>
<dbReference type="RefSeq" id="WP_344799203.1">
    <property type="nucleotide sequence ID" value="NZ_BAABBN010000007.1"/>
</dbReference>
<dbReference type="InterPro" id="IPR001509">
    <property type="entry name" value="Epimerase_deHydtase"/>
</dbReference>
<gene>
    <name evidence="5" type="ORF">GCM10022277_28330</name>
</gene>
<feature type="domain" description="DUF1731" evidence="4">
    <location>
        <begin position="430"/>
        <end position="477"/>
    </location>
</feature>
<dbReference type="EMBL" id="BAABBN010000007">
    <property type="protein sequence ID" value="GAA3929993.1"/>
    <property type="molecule type" value="Genomic_DNA"/>
</dbReference>
<feature type="transmembrane region" description="Helical" evidence="2">
    <location>
        <begin position="101"/>
        <end position="122"/>
    </location>
</feature>
<name>A0ABP7MTT5_9GAMM</name>
<evidence type="ECO:0000256" key="2">
    <source>
        <dbReference type="SAM" id="Phobius"/>
    </source>
</evidence>
<dbReference type="Pfam" id="PF08338">
    <property type="entry name" value="DUF1731"/>
    <property type="match status" value="1"/>
</dbReference>
<keyword evidence="2" id="KW-0472">Membrane</keyword>
<dbReference type="PANTHER" id="PTHR11092:SF0">
    <property type="entry name" value="EPIMERASE FAMILY PROTEIN SDR39U1"/>
    <property type="match status" value="1"/>
</dbReference>
<dbReference type="InterPro" id="IPR036291">
    <property type="entry name" value="NAD(P)-bd_dom_sf"/>
</dbReference>
<reference evidence="6" key="1">
    <citation type="journal article" date="2019" name="Int. J. Syst. Evol. Microbiol.">
        <title>The Global Catalogue of Microorganisms (GCM) 10K type strain sequencing project: providing services to taxonomists for standard genome sequencing and annotation.</title>
        <authorList>
            <consortium name="The Broad Institute Genomics Platform"/>
            <consortium name="The Broad Institute Genome Sequencing Center for Infectious Disease"/>
            <person name="Wu L."/>
            <person name="Ma J."/>
        </authorList>
    </citation>
    <scope>NUCLEOTIDE SEQUENCE [LARGE SCALE GENOMIC DNA]</scope>
    <source>
        <strain evidence="6">JCM 17551</strain>
    </source>
</reference>
<keyword evidence="2" id="KW-0812">Transmembrane</keyword>
<evidence type="ECO:0000313" key="6">
    <source>
        <dbReference type="Proteomes" id="UP001501565"/>
    </source>
</evidence>
<dbReference type="NCBIfam" id="TIGR01777">
    <property type="entry name" value="yfcH"/>
    <property type="match status" value="1"/>
</dbReference>
<keyword evidence="2" id="KW-1133">Transmembrane helix</keyword>
<sequence>MTYVLTFLMIQTLISAFITLSQPELKEPPFGEQTKPAEYRIRAARNLGYALLFIMFGWFEFFGMFACALAIGLLVELVIVVKCLLTEENTRYLSPTKLIPHLLFIMNFGVISVFLTAVLYQWLEQPTYIQFTYYGWQSWVITLCALIALISALKNGQKTKVSKPRDYSFQVFEKYRGTTKNVLITGGSGFIGKRLVTVLLALGHNVMILTRNAPKAAHNLHGVITYVNDLEQLPATSRIHIIINLAGEPLAEHRWTKRIKKKFVKSRITTTVNIHRLINRLQQKPELLINGSAIGYYGPHGDEELAEESACTPCFSNHLCTSWEHEALKIESQTGIRVCLLRIGIVLGQDGGPLTQLRQSFDFGLAAQIGDGKQWMSWIHRDDLIAMMLHLMVSPSARGPYNGTAPTPVTNTEFMCILSRFLPTWISVAIPAKILKLLVGEMAQEILLTGQRVIPERIKQLEFEFNYPDLHHTLDHLINAPTNH</sequence>
<protein>
    <submittedName>
        <fullName evidence="5">TIGR01777 family oxidoreductase</fullName>
    </submittedName>
</protein>
<accession>A0ABP7MTT5</accession>
<proteinExistence type="inferred from homology"/>
<comment type="caution">
    <text evidence="5">The sequence shown here is derived from an EMBL/GenBank/DDBJ whole genome shotgun (WGS) entry which is preliminary data.</text>
</comment>
<dbReference type="InterPro" id="IPR013549">
    <property type="entry name" value="DUF1731"/>
</dbReference>
<keyword evidence="6" id="KW-1185">Reference proteome</keyword>
<dbReference type="Gene3D" id="3.40.50.720">
    <property type="entry name" value="NAD(P)-binding Rossmann-like Domain"/>
    <property type="match status" value="1"/>
</dbReference>
<feature type="domain" description="NAD-dependent epimerase/dehydratase" evidence="3">
    <location>
        <begin position="182"/>
        <end position="397"/>
    </location>
</feature>
<dbReference type="InterPro" id="IPR010099">
    <property type="entry name" value="SDR39U1"/>
</dbReference>
<evidence type="ECO:0000259" key="3">
    <source>
        <dbReference type="Pfam" id="PF01370"/>
    </source>
</evidence>
<dbReference type="Pfam" id="PF01370">
    <property type="entry name" value="Epimerase"/>
    <property type="match status" value="1"/>
</dbReference>
<dbReference type="SUPFAM" id="SSF51735">
    <property type="entry name" value="NAD(P)-binding Rossmann-fold domains"/>
    <property type="match status" value="1"/>
</dbReference>
<dbReference type="PANTHER" id="PTHR11092">
    <property type="entry name" value="SUGAR NUCLEOTIDE EPIMERASE RELATED"/>
    <property type="match status" value="1"/>
</dbReference>
<dbReference type="Proteomes" id="UP001501565">
    <property type="component" value="Unassembled WGS sequence"/>
</dbReference>
<evidence type="ECO:0000313" key="5">
    <source>
        <dbReference type="EMBL" id="GAA3929993.1"/>
    </source>
</evidence>
<comment type="similarity">
    <text evidence="1">Belongs to the NAD(P)-dependent epimerase/dehydratase family. SDR39U1 subfamily.</text>
</comment>